<accession>A0A7N2LK24</accession>
<reference evidence="2" key="2">
    <citation type="submission" date="2021-01" db="UniProtKB">
        <authorList>
            <consortium name="EnsemblPlants"/>
        </authorList>
    </citation>
    <scope>IDENTIFICATION</scope>
</reference>
<sequence>MQDQESLLFQCFKARYFPRCHFLEATDSPNSSFTWKSIMAAKPILQRGSCWRVGNRAAIRILKDAWIPNHPTNKVLHLSENIDEEMTVSELIDLDSSEVKVSCGTAAGKGIGLGRMLKGGNVWKTLWKLKVPNKIKVFGWRACCNILPTQANLAQKWIIQDNRCEACKTEPETGIHALWNCGVSQDVWAGCSARLQKCLVGQAGMLQLLDELIKQLPPDELEQFLVQDWLIWHQWNVMIQGKQLQAPEVLN</sequence>
<dbReference type="Gramene" id="QL05p002907:mrna">
    <property type="protein sequence ID" value="QL05p002907:mrna"/>
    <property type="gene ID" value="QL05p002907"/>
</dbReference>
<evidence type="ECO:0000313" key="3">
    <source>
        <dbReference type="Proteomes" id="UP000594261"/>
    </source>
</evidence>
<organism evidence="2 3">
    <name type="scientific">Quercus lobata</name>
    <name type="common">Valley oak</name>
    <dbReference type="NCBI Taxonomy" id="97700"/>
    <lineage>
        <taxon>Eukaryota</taxon>
        <taxon>Viridiplantae</taxon>
        <taxon>Streptophyta</taxon>
        <taxon>Embryophyta</taxon>
        <taxon>Tracheophyta</taxon>
        <taxon>Spermatophyta</taxon>
        <taxon>Magnoliopsida</taxon>
        <taxon>eudicotyledons</taxon>
        <taxon>Gunneridae</taxon>
        <taxon>Pentapetalae</taxon>
        <taxon>rosids</taxon>
        <taxon>fabids</taxon>
        <taxon>Fagales</taxon>
        <taxon>Fagaceae</taxon>
        <taxon>Quercus</taxon>
    </lineage>
</organism>
<dbReference type="EMBL" id="LRBV02000005">
    <property type="status" value="NOT_ANNOTATED_CDS"/>
    <property type="molecule type" value="Genomic_DNA"/>
</dbReference>
<dbReference type="InterPro" id="IPR026960">
    <property type="entry name" value="RVT-Znf"/>
</dbReference>
<dbReference type="EnsemblPlants" id="QL05p002907:mrna">
    <property type="protein sequence ID" value="QL05p002907:mrna"/>
    <property type="gene ID" value="QL05p002907"/>
</dbReference>
<evidence type="ECO:0000259" key="1">
    <source>
        <dbReference type="Pfam" id="PF13966"/>
    </source>
</evidence>
<feature type="domain" description="Reverse transcriptase zinc-binding" evidence="1">
    <location>
        <begin position="121"/>
        <end position="188"/>
    </location>
</feature>
<name>A0A7N2LK24_QUELO</name>
<dbReference type="InParanoid" id="A0A7N2LK24"/>
<dbReference type="AlphaFoldDB" id="A0A7N2LK24"/>
<dbReference type="Proteomes" id="UP000594261">
    <property type="component" value="Chromosome 5"/>
</dbReference>
<keyword evidence="3" id="KW-1185">Reference proteome</keyword>
<protein>
    <recommendedName>
        <fullName evidence="1">Reverse transcriptase zinc-binding domain-containing protein</fullName>
    </recommendedName>
</protein>
<evidence type="ECO:0000313" key="2">
    <source>
        <dbReference type="EnsemblPlants" id="QL05p002907:mrna"/>
    </source>
</evidence>
<dbReference type="Pfam" id="PF13966">
    <property type="entry name" value="zf-RVT"/>
    <property type="match status" value="1"/>
</dbReference>
<reference evidence="2 3" key="1">
    <citation type="journal article" date="2016" name="G3 (Bethesda)">
        <title>First Draft Assembly and Annotation of the Genome of a California Endemic Oak Quercus lobata Nee (Fagaceae).</title>
        <authorList>
            <person name="Sork V.L."/>
            <person name="Fitz-Gibbon S.T."/>
            <person name="Puiu D."/>
            <person name="Crepeau M."/>
            <person name="Gugger P.F."/>
            <person name="Sherman R."/>
            <person name="Stevens K."/>
            <person name="Langley C.H."/>
            <person name="Pellegrini M."/>
            <person name="Salzberg S.L."/>
        </authorList>
    </citation>
    <scope>NUCLEOTIDE SEQUENCE [LARGE SCALE GENOMIC DNA]</scope>
    <source>
        <strain evidence="2 3">cv. SW786</strain>
    </source>
</reference>
<proteinExistence type="predicted"/>